<dbReference type="RefSeq" id="WP_306871989.1">
    <property type="nucleotide sequence ID" value="NZ_JAUSRB010000002.1"/>
</dbReference>
<protein>
    <recommendedName>
        <fullName evidence="1">Peptidase S33 tripeptidyl aminopeptidase-like C-terminal domain-containing protein</fullName>
    </recommendedName>
</protein>
<reference evidence="2 3" key="1">
    <citation type="submission" date="2023-07" db="EMBL/GenBank/DDBJ databases">
        <title>Sequencing the genomes of 1000 actinobacteria strains.</title>
        <authorList>
            <person name="Klenk H.-P."/>
        </authorList>
    </citation>
    <scope>NUCLEOTIDE SEQUENCE [LARGE SCALE GENOMIC DNA]</scope>
    <source>
        <strain evidence="2 3">DSM 44109</strain>
    </source>
</reference>
<feature type="domain" description="Peptidase S33 tripeptidyl aminopeptidase-like C-terminal" evidence="1">
    <location>
        <begin position="210"/>
        <end position="309"/>
    </location>
</feature>
<keyword evidence="3" id="KW-1185">Reference proteome</keyword>
<dbReference type="InterPro" id="IPR029058">
    <property type="entry name" value="AB_hydrolase_fold"/>
</dbReference>
<proteinExistence type="predicted"/>
<accession>A0ABT9RIZ1</accession>
<organism evidence="2 3">
    <name type="scientific">Streptosporangium brasiliense</name>
    <dbReference type="NCBI Taxonomy" id="47480"/>
    <lineage>
        <taxon>Bacteria</taxon>
        <taxon>Bacillati</taxon>
        <taxon>Actinomycetota</taxon>
        <taxon>Actinomycetes</taxon>
        <taxon>Streptosporangiales</taxon>
        <taxon>Streptosporangiaceae</taxon>
        <taxon>Streptosporangium</taxon>
    </lineage>
</organism>
<sequence length="314" mass="33461">MFRSVGWMLSVPARARTASGFPLAEPCSSRRSVHRALIGTAGTLDHLDVAVLHQGFPDSATAPSARVVAWLVDTGAVGAEALHPSDANPQGRCMTRDAVLATVDKINRRSVKIGGYRVDAQIVPYWLFLRLYSDSPQSYATLAEEARALSRAGATPPPASLKQFLDGVFTGAGDASDRAGTAILCGDRAAPRDPLVYYRDIQRHRTAEPLFGPLARNIPPCAFWLVKPLEPATTIGNAVPALIVGAAGDPATPYPGQQAMHRALTGSRMITLKGAYRHTVYLVAGSTCVDTNVSRYLIDGVLPSKDVTCTRSNA</sequence>
<gene>
    <name evidence="2" type="ORF">J2S55_008042</name>
</gene>
<evidence type="ECO:0000313" key="3">
    <source>
        <dbReference type="Proteomes" id="UP001230426"/>
    </source>
</evidence>
<evidence type="ECO:0000313" key="2">
    <source>
        <dbReference type="EMBL" id="MDP9868776.1"/>
    </source>
</evidence>
<dbReference type="Proteomes" id="UP001230426">
    <property type="component" value="Unassembled WGS sequence"/>
</dbReference>
<dbReference type="SUPFAM" id="SSF53474">
    <property type="entry name" value="alpha/beta-Hydrolases"/>
    <property type="match status" value="1"/>
</dbReference>
<name>A0ABT9RIZ1_9ACTN</name>
<dbReference type="InterPro" id="IPR013595">
    <property type="entry name" value="Pept_S33_TAP-like_C"/>
</dbReference>
<dbReference type="EMBL" id="JAUSRB010000002">
    <property type="protein sequence ID" value="MDP9868776.1"/>
    <property type="molecule type" value="Genomic_DNA"/>
</dbReference>
<dbReference type="Pfam" id="PF08386">
    <property type="entry name" value="Abhydrolase_4"/>
    <property type="match status" value="1"/>
</dbReference>
<evidence type="ECO:0000259" key="1">
    <source>
        <dbReference type="Pfam" id="PF08386"/>
    </source>
</evidence>
<dbReference type="Gene3D" id="3.40.50.1820">
    <property type="entry name" value="alpha/beta hydrolase"/>
    <property type="match status" value="1"/>
</dbReference>
<comment type="caution">
    <text evidence="2">The sequence shown here is derived from an EMBL/GenBank/DDBJ whole genome shotgun (WGS) entry which is preliminary data.</text>
</comment>